<keyword evidence="3" id="KW-0812">Transmembrane</keyword>
<dbReference type="PANTHER" id="PTHR43156:SF9">
    <property type="entry name" value="HAMP DOMAIN-CONTAINING PROTEIN"/>
    <property type="match status" value="1"/>
</dbReference>
<dbReference type="InterPro" id="IPR011623">
    <property type="entry name" value="7TMR_DISM_rcpt_extracell_dom1"/>
</dbReference>
<dbReference type="EMBL" id="CP003345">
    <property type="protein sequence ID" value="AFM05208.1"/>
    <property type="molecule type" value="Genomic_DNA"/>
</dbReference>
<dbReference type="HOGENOM" id="CLU_014980_0_0_10"/>
<feature type="domain" description="PPM-type phosphatase" evidence="4">
    <location>
        <begin position="558"/>
        <end position="753"/>
    </location>
</feature>
<dbReference type="OrthoDB" id="9763484at2"/>
<dbReference type="InterPro" id="IPR036457">
    <property type="entry name" value="PPM-type-like_dom_sf"/>
</dbReference>
<organism evidence="6 7">
    <name type="scientific">Bernardetia litoralis (strain ATCC 23117 / DSM 6794 / NBRC 15988 / NCIMB 1366 / Fx l1 / Sio-4)</name>
    <name type="common">Flexibacter litoralis</name>
    <dbReference type="NCBI Taxonomy" id="880071"/>
    <lineage>
        <taxon>Bacteria</taxon>
        <taxon>Pseudomonadati</taxon>
        <taxon>Bacteroidota</taxon>
        <taxon>Cytophagia</taxon>
        <taxon>Cytophagales</taxon>
        <taxon>Bernardetiaceae</taxon>
        <taxon>Bernardetia</taxon>
    </lineage>
</organism>
<name>I4AMM3_BERLS</name>
<evidence type="ECO:0000259" key="4">
    <source>
        <dbReference type="Pfam" id="PF07228"/>
    </source>
</evidence>
<evidence type="ECO:0000313" key="6">
    <source>
        <dbReference type="EMBL" id="AFM05208.1"/>
    </source>
</evidence>
<gene>
    <name evidence="6" type="ordered locus">Fleli_2855</name>
</gene>
<evidence type="ECO:0000256" key="3">
    <source>
        <dbReference type="SAM" id="Phobius"/>
    </source>
</evidence>
<sequence precursor="true">MKKHIFNYFKFFCLFIVLLFGLVLITKPTKSYAQNQNTKEKAIKDTTNILILEKHKTTYRFDKAISYCTTDLNITFGDFIQNKATFLPYLVDGEKMILPPKQAAWFRIPVKSEYKEISEWFLQAGNGYQIKLYIPQLDNSYQEKRFGLLYKDSLQNSVPNYYSTTFSLRQGESVLYVRIVPSEHSVKQGGYQQTFVLFRKDAAHEFFSINLATNSIIYTIILAMFVYNLILFFLIKDRSYLYYCIAIFFIGVYFYTLPTLKSVAFWGQLSYDSELNYIVNYTSAFLTVIFWIKFTQSYFTMRENFPKWNRYFLGIIILNVIVGVFYIIFVEQIANIYATTLHLITIISLLSFSAIVFFRKKLLAKQFFVANLALFIFVIIYLAYIRRLIPSNSFTNSALEIGVVAQVILFSLALASRINLLRKQVTQQSIDKEKLERVKAEEIKYVIEEKNKELEGEVQERTLEISEKNTELEQIIEELDTTNETLRYTINRVEEQNTQITSSIAYAQRIQQATLPSLDQIRKSFSENFIVFRPLHVVSGDFYWFLELEKKRFLGAFDCTGHGVPGAFMALVANGLLNEIVVHKKIISPDKILEELHKSIQYSLKQNQTKDQDSIDGSLMCIEKIEDENQNYTVQIASARNSVYLFDSEGCKGIKEIKGDRKSIGGSTHQEEVFSLHALEIKEQTDFYMLSDGLQDQFGEVKNKKFMKKRVRELLTEITAYDSSLQKRTIESTIDNWKGNKEQTDDILIMGLRLG</sequence>
<dbReference type="PANTHER" id="PTHR43156">
    <property type="entry name" value="STAGE II SPORULATION PROTEIN E-RELATED"/>
    <property type="match status" value="1"/>
</dbReference>
<dbReference type="InterPro" id="IPR001932">
    <property type="entry name" value="PPM-type_phosphatase-like_dom"/>
</dbReference>
<dbReference type="STRING" id="880071.Fleli_2855"/>
<evidence type="ECO:0000256" key="2">
    <source>
        <dbReference type="SAM" id="Coils"/>
    </source>
</evidence>
<evidence type="ECO:0000313" key="7">
    <source>
        <dbReference type="Proteomes" id="UP000006054"/>
    </source>
</evidence>
<feature type="transmembrane region" description="Helical" evidence="3">
    <location>
        <begin position="311"/>
        <end position="330"/>
    </location>
</feature>
<feature type="transmembrane region" description="Helical" evidence="3">
    <location>
        <begin position="240"/>
        <end position="258"/>
    </location>
</feature>
<protein>
    <submittedName>
        <fullName evidence="6">7TM-containing protein possibly involved in signal transduction</fullName>
    </submittedName>
</protein>
<feature type="coiled-coil region" evidence="2">
    <location>
        <begin position="418"/>
        <end position="496"/>
    </location>
</feature>
<dbReference type="Gene3D" id="3.60.40.10">
    <property type="entry name" value="PPM-type phosphatase domain"/>
    <property type="match status" value="1"/>
</dbReference>
<dbReference type="Proteomes" id="UP000006054">
    <property type="component" value="Chromosome"/>
</dbReference>
<dbReference type="KEGG" id="fli:Fleli_2855"/>
<reference evidence="7" key="1">
    <citation type="submission" date="2012-06" db="EMBL/GenBank/DDBJ databases">
        <title>The complete genome of Flexibacter litoralis DSM 6794.</title>
        <authorList>
            <person name="Lucas S."/>
            <person name="Copeland A."/>
            <person name="Lapidus A."/>
            <person name="Glavina del Rio T."/>
            <person name="Dalin E."/>
            <person name="Tice H."/>
            <person name="Bruce D."/>
            <person name="Goodwin L."/>
            <person name="Pitluck S."/>
            <person name="Peters L."/>
            <person name="Ovchinnikova G."/>
            <person name="Lu M."/>
            <person name="Kyrpides N."/>
            <person name="Mavromatis K."/>
            <person name="Ivanova N."/>
            <person name="Brettin T."/>
            <person name="Detter J.C."/>
            <person name="Han C."/>
            <person name="Larimer F."/>
            <person name="Land M."/>
            <person name="Hauser L."/>
            <person name="Markowitz V."/>
            <person name="Cheng J.-F."/>
            <person name="Hugenholtz P."/>
            <person name="Woyke T."/>
            <person name="Wu D."/>
            <person name="Spring S."/>
            <person name="Lang E."/>
            <person name="Kopitz M."/>
            <person name="Brambilla E."/>
            <person name="Klenk H.-P."/>
            <person name="Eisen J.A."/>
        </authorList>
    </citation>
    <scope>NUCLEOTIDE SEQUENCE [LARGE SCALE GENOMIC DNA]</scope>
    <source>
        <strain evidence="7">ATCC 23117 / DSM 6794 / NBRC 15988 / NCIMB 1366 / Sio-4</strain>
    </source>
</reference>
<dbReference type="InterPro" id="IPR052016">
    <property type="entry name" value="Bact_Sigma-Reg"/>
</dbReference>
<feature type="transmembrane region" description="Helical" evidence="3">
    <location>
        <begin position="278"/>
        <end position="299"/>
    </location>
</feature>
<dbReference type="AlphaFoldDB" id="I4AMM3"/>
<proteinExistence type="predicted"/>
<dbReference type="Pfam" id="PF07228">
    <property type="entry name" value="SpoIIE"/>
    <property type="match status" value="1"/>
</dbReference>
<keyword evidence="1" id="KW-0378">Hydrolase</keyword>
<keyword evidence="3" id="KW-1133">Transmembrane helix</keyword>
<dbReference type="eggNOG" id="COG2208">
    <property type="taxonomic scope" value="Bacteria"/>
</dbReference>
<dbReference type="Pfam" id="PF07695">
    <property type="entry name" value="7TMR-DISM_7TM"/>
    <property type="match status" value="1"/>
</dbReference>
<evidence type="ECO:0000259" key="5">
    <source>
        <dbReference type="Pfam" id="PF07695"/>
    </source>
</evidence>
<dbReference type="RefSeq" id="WP_014798642.1">
    <property type="nucleotide sequence ID" value="NC_018018.1"/>
</dbReference>
<dbReference type="GO" id="GO:0016791">
    <property type="term" value="F:phosphatase activity"/>
    <property type="evidence" value="ECO:0007669"/>
    <property type="project" value="TreeGrafter"/>
</dbReference>
<feature type="domain" description="7TM-DISM receptor extracellular" evidence="5">
    <location>
        <begin position="214"/>
        <end position="417"/>
    </location>
</feature>
<evidence type="ECO:0000256" key="1">
    <source>
        <dbReference type="ARBA" id="ARBA00022801"/>
    </source>
</evidence>
<feature type="transmembrane region" description="Helical" evidence="3">
    <location>
        <begin position="336"/>
        <end position="358"/>
    </location>
</feature>
<feature type="transmembrane region" description="Helical" evidence="3">
    <location>
        <begin position="397"/>
        <end position="415"/>
    </location>
</feature>
<feature type="transmembrane region" description="Helical" evidence="3">
    <location>
        <begin position="367"/>
        <end position="385"/>
    </location>
</feature>
<accession>I4AMM3</accession>
<keyword evidence="7" id="KW-1185">Reference proteome</keyword>
<keyword evidence="3" id="KW-0472">Membrane</keyword>
<feature type="transmembrane region" description="Helical" evidence="3">
    <location>
        <begin position="216"/>
        <end position="235"/>
    </location>
</feature>
<keyword evidence="2" id="KW-0175">Coiled coil</keyword>